<dbReference type="EMBL" id="BMAO01013399">
    <property type="protein sequence ID" value="GFQ88617.1"/>
    <property type="molecule type" value="Genomic_DNA"/>
</dbReference>
<organism evidence="1 2">
    <name type="scientific">Trichonephila clavata</name>
    <name type="common">Joro spider</name>
    <name type="synonym">Nephila clavata</name>
    <dbReference type="NCBI Taxonomy" id="2740835"/>
    <lineage>
        <taxon>Eukaryota</taxon>
        <taxon>Metazoa</taxon>
        <taxon>Ecdysozoa</taxon>
        <taxon>Arthropoda</taxon>
        <taxon>Chelicerata</taxon>
        <taxon>Arachnida</taxon>
        <taxon>Araneae</taxon>
        <taxon>Araneomorphae</taxon>
        <taxon>Entelegynae</taxon>
        <taxon>Araneoidea</taxon>
        <taxon>Nephilidae</taxon>
        <taxon>Trichonephila</taxon>
    </lineage>
</organism>
<accession>A0A8X6FUC9</accession>
<evidence type="ECO:0000313" key="1">
    <source>
        <dbReference type="EMBL" id="GFQ88617.1"/>
    </source>
</evidence>
<proteinExistence type="predicted"/>
<name>A0A8X6FUC9_TRICU</name>
<reference evidence="1" key="1">
    <citation type="submission" date="2020-07" db="EMBL/GenBank/DDBJ databases">
        <title>Multicomponent nature underlies the extraordinary mechanical properties of spider dragline silk.</title>
        <authorList>
            <person name="Kono N."/>
            <person name="Nakamura H."/>
            <person name="Mori M."/>
            <person name="Yoshida Y."/>
            <person name="Ohtoshi R."/>
            <person name="Malay A.D."/>
            <person name="Moran D.A.P."/>
            <person name="Tomita M."/>
            <person name="Numata K."/>
            <person name="Arakawa K."/>
        </authorList>
    </citation>
    <scope>NUCLEOTIDE SEQUENCE</scope>
</reference>
<protein>
    <submittedName>
        <fullName evidence="1">Uncharacterized protein</fullName>
    </submittedName>
</protein>
<evidence type="ECO:0000313" key="2">
    <source>
        <dbReference type="Proteomes" id="UP000887116"/>
    </source>
</evidence>
<sequence length="91" mass="10300">MPEEHTILHTDLKNFKPLLKDGRFQVSTGKSMCKSAELCDLQRVGHLQSAFMGIRHVQEEISLVFLSIEEHLAESRRHIGPESVLSDSLCL</sequence>
<comment type="caution">
    <text evidence="1">The sequence shown here is derived from an EMBL/GenBank/DDBJ whole genome shotgun (WGS) entry which is preliminary data.</text>
</comment>
<dbReference type="AlphaFoldDB" id="A0A8X6FUC9"/>
<gene>
    <name evidence="1" type="ORF">TNCT_662931</name>
</gene>
<dbReference type="Proteomes" id="UP000887116">
    <property type="component" value="Unassembled WGS sequence"/>
</dbReference>
<keyword evidence="2" id="KW-1185">Reference proteome</keyword>